<evidence type="ECO:0000256" key="2">
    <source>
        <dbReference type="ARBA" id="ARBA00022884"/>
    </source>
</evidence>
<feature type="region of interest" description="Disordered" evidence="4">
    <location>
        <begin position="228"/>
        <end position="255"/>
    </location>
</feature>
<feature type="region of interest" description="Disordered" evidence="4">
    <location>
        <begin position="188"/>
        <end position="209"/>
    </location>
</feature>
<evidence type="ECO:0000256" key="1">
    <source>
        <dbReference type="ARBA" id="ARBA00022737"/>
    </source>
</evidence>
<evidence type="ECO:0000256" key="3">
    <source>
        <dbReference type="PROSITE-ProRule" id="PRU00176"/>
    </source>
</evidence>
<feature type="compositionally biased region" description="Polar residues" evidence="4">
    <location>
        <begin position="234"/>
        <end position="255"/>
    </location>
</feature>
<gene>
    <name evidence="6" type="ORF">AAF712_002738</name>
</gene>
<dbReference type="InterPro" id="IPR035979">
    <property type="entry name" value="RBD_domain_sf"/>
</dbReference>
<dbReference type="InterPro" id="IPR050825">
    <property type="entry name" value="RBM42_RBP45_47-like"/>
</dbReference>
<feature type="domain" description="RRM" evidence="5">
    <location>
        <begin position="67"/>
        <end position="161"/>
    </location>
</feature>
<feature type="region of interest" description="Disordered" evidence="4">
    <location>
        <begin position="601"/>
        <end position="668"/>
    </location>
</feature>
<dbReference type="InterPro" id="IPR000504">
    <property type="entry name" value="RRM_dom"/>
</dbReference>
<keyword evidence="7" id="KW-1185">Reference proteome</keyword>
<dbReference type="Pfam" id="PF00076">
    <property type="entry name" value="RRM_1"/>
    <property type="match status" value="2"/>
</dbReference>
<dbReference type="PANTHER" id="PTHR47640">
    <property type="entry name" value="TRNA SELENOCYSTEINE 1-ASSOCIATED PROTEIN 1-RELATED-RELATED"/>
    <property type="match status" value="1"/>
</dbReference>
<feature type="compositionally biased region" description="Polar residues" evidence="4">
    <location>
        <begin position="696"/>
        <end position="736"/>
    </location>
</feature>
<comment type="caution">
    <text evidence="6">The sequence shown here is derived from an EMBL/GenBank/DDBJ whole genome shotgun (WGS) entry which is preliminary data.</text>
</comment>
<feature type="region of interest" description="Disordered" evidence="4">
    <location>
        <begin position="441"/>
        <end position="489"/>
    </location>
</feature>
<feature type="compositionally biased region" description="Polar residues" evidence="4">
    <location>
        <begin position="464"/>
        <end position="489"/>
    </location>
</feature>
<dbReference type="InterPro" id="IPR012677">
    <property type="entry name" value="Nucleotide-bd_a/b_plait_sf"/>
</dbReference>
<feature type="domain" description="RRM" evidence="5">
    <location>
        <begin position="342"/>
        <end position="414"/>
    </location>
</feature>
<name>A0ABR3AA50_9AGAR</name>
<dbReference type="PROSITE" id="PS50102">
    <property type="entry name" value="RRM"/>
    <property type="match status" value="2"/>
</dbReference>
<reference evidence="6 7" key="1">
    <citation type="submission" date="2024-05" db="EMBL/GenBank/DDBJ databases">
        <title>A draft genome resource for the thread blight pathogen Marasmius tenuissimus strain MS-2.</title>
        <authorList>
            <person name="Yulfo-Soto G.E."/>
            <person name="Baruah I.K."/>
            <person name="Amoako-Attah I."/>
            <person name="Bukari Y."/>
            <person name="Meinhardt L.W."/>
            <person name="Bailey B.A."/>
            <person name="Cohen S.P."/>
        </authorList>
    </citation>
    <scope>NUCLEOTIDE SEQUENCE [LARGE SCALE GENOMIC DNA]</scope>
    <source>
        <strain evidence="6 7">MS-2</strain>
    </source>
</reference>
<dbReference type="Proteomes" id="UP001437256">
    <property type="component" value="Unassembled WGS sequence"/>
</dbReference>
<feature type="compositionally biased region" description="Polar residues" evidence="4">
    <location>
        <begin position="559"/>
        <end position="571"/>
    </location>
</feature>
<sequence length="865" mass="92775">MGWEPRFIKVPPPGSPQQPLLPIRRQHCYINRASAVQPPATTPSLFSSNDIRPQSHTQLLQQYETEYSIFVGDLAPETSNSDLVAVFRNPVLGLRDDREPKFIRPFLTCKNAKIMLDPVTGVSRGFGFVRFTDEADQQRALIEMHGLYCLSRPMRISPATAKVRPPGSGIPAQPGPPFQIVSREPNHVAQPVPPSGNAPGIPKPHGIDTADSYPPRYLSPIAAAIPIDGPPPISTNNNISSAGSDGLRSDTSSPVSLGGLTSTVTLFSNEGSDPVAKPFSQQMQTQHHIGIDTITTTETSTTTQTVQDHQESRKHHAQARAILGNLIGPNGEQLTITDPYNTTVFVGGLSPLINEDTLRTFFAPFGDIHYVKVPVGKNCGFVQFVRKADAENAIEKMQAFPIGGSRIRLSWGRSQYKAAQAVAQAAQAAAMRRYEVPSNHMPSALRAPTAPPSLAPIHPPLHSTPDQVSNVPSTVPSRLPPQNQQHTPTHTLLSGIDINALTQDQAIQLLRTLSADGHLGILPAATEGHDRQMEPSGHEFNSSVEPQHSFAPHPIHLSKQPQNGQMSTTPLHSHYHSPGAGLYAEEQLRAAHLASREDTIGLSPHHRHHSNHLQSQPRFGIFDHPPYNLSHSTATRDRRPSVVGAPLFSPFSPAPNHSSTPPNDALVYGSLPRRQSVLSPGLISDMNEYHAHGSRASFSGQGSCINSPTPSDSSLSPKASPTTTGSTLSESVSASSQEIGGSIVSPVLAMASGDGSGRAIVNRTVISRPGPGQQDQRLYHPQKSEPLEAICDLNGTLASLDLDSSPNPQVAGPSANVSLVSTRPLSQFGGGTWGMSVGSHYRSGIEDPATNWPPGREAIPVVTQR</sequence>
<protein>
    <recommendedName>
        <fullName evidence="5">RRM domain-containing protein</fullName>
    </recommendedName>
</protein>
<evidence type="ECO:0000313" key="6">
    <source>
        <dbReference type="EMBL" id="KAL0070246.1"/>
    </source>
</evidence>
<dbReference type="SMART" id="SM00360">
    <property type="entry name" value="RRM"/>
    <property type="match status" value="2"/>
</dbReference>
<evidence type="ECO:0000256" key="4">
    <source>
        <dbReference type="SAM" id="MobiDB-lite"/>
    </source>
</evidence>
<dbReference type="CDD" id="cd12346">
    <property type="entry name" value="RRM3_NGR1_NAM8_like"/>
    <property type="match status" value="1"/>
</dbReference>
<organism evidence="6 7">
    <name type="scientific">Marasmius tenuissimus</name>
    <dbReference type="NCBI Taxonomy" id="585030"/>
    <lineage>
        <taxon>Eukaryota</taxon>
        <taxon>Fungi</taxon>
        <taxon>Dikarya</taxon>
        <taxon>Basidiomycota</taxon>
        <taxon>Agaricomycotina</taxon>
        <taxon>Agaricomycetes</taxon>
        <taxon>Agaricomycetidae</taxon>
        <taxon>Agaricales</taxon>
        <taxon>Marasmiineae</taxon>
        <taxon>Marasmiaceae</taxon>
        <taxon>Marasmius</taxon>
    </lineage>
</organism>
<dbReference type="SUPFAM" id="SSF54928">
    <property type="entry name" value="RNA-binding domain, RBD"/>
    <property type="match status" value="1"/>
</dbReference>
<evidence type="ECO:0000259" key="5">
    <source>
        <dbReference type="PROSITE" id="PS50102"/>
    </source>
</evidence>
<dbReference type="PANTHER" id="PTHR47640:SF10">
    <property type="entry name" value="TRNA SELENOCYSTEINE 1-ASSOCIATED PROTEIN 1-RELATED"/>
    <property type="match status" value="1"/>
</dbReference>
<evidence type="ECO:0000313" key="7">
    <source>
        <dbReference type="Proteomes" id="UP001437256"/>
    </source>
</evidence>
<feature type="region of interest" description="Disordered" evidence="4">
    <location>
        <begin position="693"/>
        <end position="736"/>
    </location>
</feature>
<keyword evidence="1" id="KW-0677">Repeat</keyword>
<proteinExistence type="predicted"/>
<accession>A0ABR3AA50</accession>
<keyword evidence="2 3" id="KW-0694">RNA-binding</keyword>
<dbReference type="Gene3D" id="3.30.70.330">
    <property type="match status" value="2"/>
</dbReference>
<feature type="region of interest" description="Disordered" evidence="4">
    <location>
        <begin position="529"/>
        <end position="578"/>
    </location>
</feature>
<feature type="compositionally biased region" description="Pro residues" evidence="4">
    <location>
        <begin position="449"/>
        <end position="459"/>
    </location>
</feature>
<dbReference type="EMBL" id="JBBXMP010000008">
    <property type="protein sequence ID" value="KAL0070246.1"/>
    <property type="molecule type" value="Genomic_DNA"/>
</dbReference>